<feature type="compositionally biased region" description="Pro residues" evidence="1">
    <location>
        <begin position="112"/>
        <end position="125"/>
    </location>
</feature>
<dbReference type="Proteomes" id="UP000601223">
    <property type="component" value="Unassembled WGS sequence"/>
</dbReference>
<keyword evidence="2" id="KW-1133">Transmembrane helix</keyword>
<dbReference type="GO" id="GO:0046556">
    <property type="term" value="F:alpha-L-arabinofuranosidase activity"/>
    <property type="evidence" value="ECO:0007669"/>
    <property type="project" value="InterPro"/>
</dbReference>
<feature type="domain" description="Alpha-L-arabinofuranosidase B arabinose-binding" evidence="3">
    <location>
        <begin position="153"/>
        <end position="284"/>
    </location>
</feature>
<sequence>MSVPSHIVSRHRLNEEDHTAILPRILPETVEELAAQEREPQRAAGRRSRRPVVIVAAATVVLSTAATGWALARPAAQAPVPPLTLATVGGESYADGFGEASPTPDTQAWTPPREPGPRPSSPAPLPSASATGSPALAPSPSAAALEAGGRRSLRAAWSPDRYVRQNNGDAGLVSVNTSSSGEVRLAATFTVVAGLADAKCFSFAGSDGGYLRHRDYRIHHDRYDGSRLFREDATFCVRQGGLPGSVYLESYNYRGYYVHLRGDELWIDRWRDRDDFRRECSFVVTSPWG</sequence>
<dbReference type="GO" id="GO:0046373">
    <property type="term" value="P:L-arabinose metabolic process"/>
    <property type="evidence" value="ECO:0007669"/>
    <property type="project" value="InterPro"/>
</dbReference>
<keyword evidence="2" id="KW-0472">Membrane</keyword>
<evidence type="ECO:0000313" key="4">
    <source>
        <dbReference type="EMBL" id="GIF83276.1"/>
    </source>
</evidence>
<protein>
    <recommendedName>
        <fullName evidence="3">Alpha-L-arabinofuranosidase B arabinose-binding domain-containing protein</fullName>
    </recommendedName>
</protein>
<dbReference type="Gene3D" id="2.80.10.50">
    <property type="match status" value="1"/>
</dbReference>
<accession>A0A8J3NL08</accession>
<dbReference type="SUPFAM" id="SSF110221">
    <property type="entry name" value="AbfB domain"/>
    <property type="match status" value="1"/>
</dbReference>
<feature type="compositionally biased region" description="Low complexity" evidence="1">
    <location>
        <begin position="126"/>
        <end position="144"/>
    </location>
</feature>
<feature type="transmembrane region" description="Helical" evidence="2">
    <location>
        <begin position="52"/>
        <end position="72"/>
    </location>
</feature>
<dbReference type="Pfam" id="PF05270">
    <property type="entry name" value="AbfB"/>
    <property type="match status" value="1"/>
</dbReference>
<dbReference type="AlphaFoldDB" id="A0A8J3NL08"/>
<evidence type="ECO:0000256" key="1">
    <source>
        <dbReference type="SAM" id="MobiDB-lite"/>
    </source>
</evidence>
<name>A0A8J3NL08_9ACTN</name>
<reference evidence="4 5" key="1">
    <citation type="submission" date="2021-01" db="EMBL/GenBank/DDBJ databases">
        <title>Whole genome shotgun sequence of Catellatospora bangladeshensis NBRC 107357.</title>
        <authorList>
            <person name="Komaki H."/>
            <person name="Tamura T."/>
        </authorList>
    </citation>
    <scope>NUCLEOTIDE SEQUENCE [LARGE SCALE GENOMIC DNA]</scope>
    <source>
        <strain evidence="4 5">NBRC 107357</strain>
    </source>
</reference>
<dbReference type="InterPro" id="IPR007934">
    <property type="entry name" value="AbfB_ABD"/>
</dbReference>
<keyword evidence="2" id="KW-0812">Transmembrane</keyword>
<dbReference type="CDD" id="cd23399">
    <property type="entry name" value="beta-trefoil_ABD_ABFB"/>
    <property type="match status" value="1"/>
</dbReference>
<dbReference type="EMBL" id="BONF01000028">
    <property type="protein sequence ID" value="GIF83276.1"/>
    <property type="molecule type" value="Genomic_DNA"/>
</dbReference>
<evidence type="ECO:0000256" key="2">
    <source>
        <dbReference type="SAM" id="Phobius"/>
    </source>
</evidence>
<dbReference type="InterPro" id="IPR036195">
    <property type="entry name" value="AbfB_ABD_sf"/>
</dbReference>
<comment type="caution">
    <text evidence="4">The sequence shown here is derived from an EMBL/GenBank/DDBJ whole genome shotgun (WGS) entry which is preliminary data.</text>
</comment>
<organism evidence="4 5">
    <name type="scientific">Catellatospora bangladeshensis</name>
    <dbReference type="NCBI Taxonomy" id="310355"/>
    <lineage>
        <taxon>Bacteria</taxon>
        <taxon>Bacillati</taxon>
        <taxon>Actinomycetota</taxon>
        <taxon>Actinomycetes</taxon>
        <taxon>Micromonosporales</taxon>
        <taxon>Micromonosporaceae</taxon>
        <taxon>Catellatospora</taxon>
    </lineage>
</organism>
<evidence type="ECO:0000259" key="3">
    <source>
        <dbReference type="Pfam" id="PF05270"/>
    </source>
</evidence>
<feature type="region of interest" description="Disordered" evidence="1">
    <location>
        <begin position="94"/>
        <end position="144"/>
    </location>
</feature>
<keyword evidence="5" id="KW-1185">Reference proteome</keyword>
<gene>
    <name evidence="4" type="ORF">Cba03nite_46250</name>
</gene>
<proteinExistence type="predicted"/>
<evidence type="ECO:0000313" key="5">
    <source>
        <dbReference type="Proteomes" id="UP000601223"/>
    </source>
</evidence>